<dbReference type="EMBL" id="JAFDVH010000015">
    <property type="protein sequence ID" value="KAG7463380.1"/>
    <property type="molecule type" value="Genomic_DNA"/>
</dbReference>
<keyword evidence="4" id="KW-0966">Cell projection</keyword>
<keyword evidence="7" id="KW-0175">Coiled coil</keyword>
<dbReference type="PANTHER" id="PTHR22455:SF10">
    <property type="entry name" value="CILIA- AND FLAGELLA-ASSOCIATED PROTEIN 91"/>
    <property type="match status" value="1"/>
</dbReference>
<accession>A0A9D3T6R4</accession>
<sequence>MSLGVTRTLGGTVDGTVRQQRPYDYLYDTVCTLSSETDHARERFRALASVERVRKVPEYKSMFSDLPHHPCLALCLDAADPVPAFVKGRWRGHGEQQLAGSSVKLHGSAGDRDILGVDRWKYFSRPLIPFTQKVPPDVVFAIPRSSPHSNADEAEKQPPAIFQRTVETQTDYRDSEAQTDPYSPQYVVRPGTAPELLTLAALTWGHGLPVGLAEVEMIKRVRMKRAWEAQLPALNDLTQLDKRKRMMDEMERKEWAFREGEIQQLQEKRLDLLRKLLWQRKEKKADTTIKRLDEQFSQRQRDKDTKLKKIHKDYIVSIRKLTEKRRKVEGKLERRDIIKDHVSQICAPLSQMGRFSDWEFKQSVAKNWFLNTYEGLLTLEASLPSSVIEPSIQAPKPKTSKGFVKHATRQEVELMKTHQALKEKKTQVKQKKPLQFLYKTDKPIPRPPTPEIKSPPEGDEAKELAIIYLQKLLQGRSIQNMMFEGKEKRLELVQELRTTHALQREEQEKQKVQRQVILDLQKQRELHNHMVSAMEGYQSGVAGGIMADMLDFLSKELVRLQEERRIHAFTLLAERERRRREAEESGRRQVEEKRRREEDEIFRQVVQVHQETVDQYLEDVILGTIKKTADDQAREEIRRVSREINNIAYTIDESRTTLQSEEIVADLVYSFLIPEVQKRAMRDRGGCHLQNCKAHQTKASQCFCNILLG</sequence>
<dbReference type="InterPro" id="IPR026720">
    <property type="entry name" value="CFAP91"/>
</dbReference>
<dbReference type="GO" id="GO:0005930">
    <property type="term" value="C:axoneme"/>
    <property type="evidence" value="ECO:0007669"/>
    <property type="project" value="UniProtKB-SubCell"/>
</dbReference>
<name>A0A9D3T6R4_MEGAT</name>
<evidence type="ECO:0000256" key="2">
    <source>
        <dbReference type="ARBA" id="ARBA00022490"/>
    </source>
</evidence>
<dbReference type="PANTHER" id="PTHR22455">
    <property type="entry name" value="CILIA- AND FLAGELLA-ASSOCIATED PROTEIN 91"/>
    <property type="match status" value="1"/>
</dbReference>
<comment type="subcellular location">
    <subcellularLocation>
        <location evidence="1">Cytoplasm</location>
        <location evidence="1">Cytoskeleton</location>
        <location evidence="1">Cilium axoneme</location>
    </subcellularLocation>
</comment>
<evidence type="ECO:0000313" key="9">
    <source>
        <dbReference type="EMBL" id="KAG7463380.1"/>
    </source>
</evidence>
<dbReference type="Proteomes" id="UP001046870">
    <property type="component" value="Chromosome 15"/>
</dbReference>
<evidence type="ECO:0000256" key="6">
    <source>
        <dbReference type="ARBA" id="ARBA00029555"/>
    </source>
</evidence>
<evidence type="ECO:0000313" key="10">
    <source>
        <dbReference type="Proteomes" id="UP001046870"/>
    </source>
</evidence>
<evidence type="ECO:0000256" key="4">
    <source>
        <dbReference type="ARBA" id="ARBA00023273"/>
    </source>
</evidence>
<proteinExistence type="inferred from homology"/>
<protein>
    <recommendedName>
        <fullName evidence="6">Cilia- and flagella-associated protein 91</fullName>
    </recommendedName>
</protein>
<keyword evidence="3" id="KW-0206">Cytoskeleton</keyword>
<comment type="similarity">
    <text evidence="5">Belongs to the CFAP91 family.</text>
</comment>
<dbReference type="Pfam" id="PF14738">
    <property type="entry name" value="CFAP91"/>
    <property type="match status" value="1"/>
</dbReference>
<dbReference type="InterPro" id="IPR032840">
    <property type="entry name" value="CFAP91_dom"/>
</dbReference>
<evidence type="ECO:0000256" key="5">
    <source>
        <dbReference type="ARBA" id="ARBA00029468"/>
    </source>
</evidence>
<evidence type="ECO:0000256" key="3">
    <source>
        <dbReference type="ARBA" id="ARBA00023212"/>
    </source>
</evidence>
<dbReference type="AlphaFoldDB" id="A0A9D3T6R4"/>
<comment type="caution">
    <text evidence="9">The sequence shown here is derived from an EMBL/GenBank/DDBJ whole genome shotgun (WGS) entry which is preliminary data.</text>
</comment>
<dbReference type="OrthoDB" id="567787at2759"/>
<feature type="coiled-coil region" evidence="7">
    <location>
        <begin position="573"/>
        <end position="600"/>
    </location>
</feature>
<evidence type="ECO:0000259" key="8">
    <source>
        <dbReference type="Pfam" id="PF14738"/>
    </source>
</evidence>
<reference evidence="9" key="1">
    <citation type="submission" date="2021-01" db="EMBL/GenBank/DDBJ databases">
        <authorList>
            <person name="Zahm M."/>
            <person name="Roques C."/>
            <person name="Cabau C."/>
            <person name="Klopp C."/>
            <person name="Donnadieu C."/>
            <person name="Jouanno E."/>
            <person name="Lampietro C."/>
            <person name="Louis A."/>
            <person name="Herpin A."/>
            <person name="Echchiki A."/>
            <person name="Berthelot C."/>
            <person name="Parey E."/>
            <person name="Roest-Crollius H."/>
            <person name="Braasch I."/>
            <person name="Postlethwait J."/>
            <person name="Bobe J."/>
            <person name="Montfort J."/>
            <person name="Bouchez O."/>
            <person name="Begum T."/>
            <person name="Mejri S."/>
            <person name="Adams A."/>
            <person name="Chen W.-J."/>
            <person name="Guiguen Y."/>
        </authorList>
    </citation>
    <scope>NUCLEOTIDE SEQUENCE</scope>
    <source>
        <strain evidence="9">YG-15Mar2019-1</strain>
        <tissue evidence="9">Brain</tissue>
    </source>
</reference>
<feature type="domain" description="CFAP91" evidence="8">
    <location>
        <begin position="168"/>
        <end position="320"/>
    </location>
</feature>
<organism evidence="9 10">
    <name type="scientific">Megalops atlanticus</name>
    <name type="common">Tarpon</name>
    <name type="synonym">Clupea gigantea</name>
    <dbReference type="NCBI Taxonomy" id="7932"/>
    <lineage>
        <taxon>Eukaryota</taxon>
        <taxon>Metazoa</taxon>
        <taxon>Chordata</taxon>
        <taxon>Craniata</taxon>
        <taxon>Vertebrata</taxon>
        <taxon>Euteleostomi</taxon>
        <taxon>Actinopterygii</taxon>
        <taxon>Neopterygii</taxon>
        <taxon>Teleostei</taxon>
        <taxon>Elopiformes</taxon>
        <taxon>Megalopidae</taxon>
        <taxon>Megalops</taxon>
    </lineage>
</organism>
<keyword evidence="2" id="KW-0963">Cytoplasm</keyword>
<evidence type="ECO:0000256" key="1">
    <source>
        <dbReference type="ARBA" id="ARBA00004430"/>
    </source>
</evidence>
<evidence type="ECO:0000256" key="7">
    <source>
        <dbReference type="SAM" id="Coils"/>
    </source>
</evidence>
<gene>
    <name evidence="9" type="ORF">MATL_G00175930</name>
</gene>
<keyword evidence="10" id="KW-1185">Reference proteome</keyword>